<evidence type="ECO:0000313" key="11">
    <source>
        <dbReference type="EMBL" id="KRM73068.1"/>
    </source>
</evidence>
<comment type="subcellular location">
    <subcellularLocation>
        <location evidence="1">Cell membrane</location>
        <topology evidence="1">Multi-pass membrane protein</topology>
    </subcellularLocation>
</comment>
<feature type="transmembrane region" description="Helical" evidence="9">
    <location>
        <begin position="31"/>
        <end position="52"/>
    </location>
</feature>
<feature type="transmembrane region" description="Helical" evidence="9">
    <location>
        <begin position="375"/>
        <end position="396"/>
    </location>
</feature>
<reference evidence="11 12" key="1">
    <citation type="journal article" date="2015" name="Genome Announc.">
        <title>Expanding the biotechnology potential of lactobacilli through comparative genomics of 213 strains and associated genera.</title>
        <authorList>
            <person name="Sun Z."/>
            <person name="Harris H.M."/>
            <person name="McCann A."/>
            <person name="Guo C."/>
            <person name="Argimon S."/>
            <person name="Zhang W."/>
            <person name="Yang X."/>
            <person name="Jeffery I.B."/>
            <person name="Cooney J.C."/>
            <person name="Kagawa T.F."/>
            <person name="Liu W."/>
            <person name="Song Y."/>
            <person name="Salvetti E."/>
            <person name="Wrobel A."/>
            <person name="Rasinkangas P."/>
            <person name="Parkhill J."/>
            <person name="Rea M.C."/>
            <person name="O'Sullivan O."/>
            <person name="Ritari J."/>
            <person name="Douillard F.P."/>
            <person name="Paul Ross R."/>
            <person name="Yang R."/>
            <person name="Briner A.E."/>
            <person name="Felis G.E."/>
            <person name="de Vos W.M."/>
            <person name="Barrangou R."/>
            <person name="Klaenhammer T.R."/>
            <person name="Caufield P.W."/>
            <person name="Cui Y."/>
            <person name="Zhang H."/>
            <person name="O'Toole P.W."/>
        </authorList>
    </citation>
    <scope>NUCLEOTIDE SEQUENCE [LARGE SCALE GENOMIC DNA]</scope>
    <source>
        <strain evidence="11 12">DSM 23927</strain>
    </source>
</reference>
<dbReference type="EMBL" id="AYZQ01000001">
    <property type="protein sequence ID" value="KRM73068.1"/>
    <property type="molecule type" value="Genomic_DNA"/>
</dbReference>
<dbReference type="RefSeq" id="WP_057894069.1">
    <property type="nucleotide sequence ID" value="NZ_AYZQ01000001.1"/>
</dbReference>
<evidence type="ECO:0000256" key="3">
    <source>
        <dbReference type="ARBA" id="ARBA00022475"/>
    </source>
</evidence>
<sequence length="459" mass="50230">MNGLIAWLEKYIVPVATKIGSVRWLVGLRDAFITTMPATMAGSIAVLLNALLRDIPGQYHMDGFVNAMQPIIGVNSQVWTATLAVYGLIFAFTWGYNLSLQYKVEPLAGGIVTLGAFLMGLTQSAAATLTLGKALSGSAARILTDAGATVADKTVTTNAWGYFNFGAQFGSTGLFTAMILGGAAAAIYIWLMRKNVTIKMPDSVPPAVSKAFTAIIPAIVSLYAIGIFTYAWTQIFDGQVFLDWVNKTIQEPLLHLSQGYGAVLLLTLLVQLFWFFGIHGTNVLGPVLDSIWLTAQLDNINRFSQHETVRYLWTRSSFDMYAWIGGAGSTVLLLIAIFIFSKRADERAVANLAIAPGVFQINEPVMFGMPIVLNAVYFIPFIVAPVVMVTIAYWVIQWGWVSPIKVQTVWVMPPFINSFLATGFDWRAPLLQLFNAFIGFAIWAPFVIAANKINPNLED</sequence>
<dbReference type="Pfam" id="PF02378">
    <property type="entry name" value="PTS_EIIC"/>
    <property type="match status" value="1"/>
</dbReference>
<evidence type="ECO:0000256" key="8">
    <source>
        <dbReference type="PIRNR" id="PIRNR006351"/>
    </source>
</evidence>
<feature type="transmembrane region" description="Helical" evidence="9">
    <location>
        <begin position="320"/>
        <end position="340"/>
    </location>
</feature>
<evidence type="ECO:0000256" key="9">
    <source>
        <dbReference type="SAM" id="Phobius"/>
    </source>
</evidence>
<feature type="transmembrane region" description="Helical" evidence="9">
    <location>
        <begin position="211"/>
        <end position="232"/>
    </location>
</feature>
<dbReference type="Proteomes" id="UP000051672">
    <property type="component" value="Unassembled WGS sequence"/>
</dbReference>
<organism evidence="11 12">
    <name type="scientific">Lacticaseibacillus brantae DSM 23927</name>
    <dbReference type="NCBI Taxonomy" id="1423727"/>
    <lineage>
        <taxon>Bacteria</taxon>
        <taxon>Bacillati</taxon>
        <taxon>Bacillota</taxon>
        <taxon>Bacilli</taxon>
        <taxon>Lactobacillales</taxon>
        <taxon>Lactobacillaceae</taxon>
        <taxon>Lacticaseibacillus</taxon>
    </lineage>
</organism>
<protein>
    <recommendedName>
        <fullName evidence="8">Permease IIC component</fullName>
    </recommendedName>
</protein>
<evidence type="ECO:0000259" key="10">
    <source>
        <dbReference type="PROSITE" id="PS51105"/>
    </source>
</evidence>
<dbReference type="NCBIfam" id="TIGR00410">
    <property type="entry name" value="lacE"/>
    <property type="match status" value="1"/>
</dbReference>
<keyword evidence="12" id="KW-1185">Reference proteome</keyword>
<dbReference type="InterPro" id="IPR051088">
    <property type="entry name" value="PTS_Sugar-EIIC/EIIB"/>
</dbReference>
<dbReference type="GO" id="GO:1902815">
    <property type="term" value="P:N,N'-diacetylchitobiose import"/>
    <property type="evidence" value="ECO:0007669"/>
    <property type="project" value="TreeGrafter"/>
</dbReference>
<dbReference type="PANTHER" id="PTHR33989:SF4">
    <property type="entry name" value="PTS SYSTEM N,N'-DIACETYLCHITOBIOSE-SPECIFIC EIIC COMPONENT"/>
    <property type="match status" value="1"/>
</dbReference>
<feature type="transmembrane region" description="Helical" evidence="9">
    <location>
        <begin position="433"/>
        <end position="453"/>
    </location>
</feature>
<evidence type="ECO:0000313" key="12">
    <source>
        <dbReference type="Proteomes" id="UP000051672"/>
    </source>
</evidence>
<keyword evidence="4 8" id="KW-0762">Sugar transport</keyword>
<dbReference type="InterPro" id="IPR004796">
    <property type="entry name" value="PTS_IIC_cello"/>
</dbReference>
<comment type="caution">
    <text evidence="11">The sequence shown here is derived from an EMBL/GenBank/DDBJ whole genome shotgun (WGS) entry which is preliminary data.</text>
</comment>
<keyword evidence="3 8" id="KW-1003">Cell membrane</keyword>
<feature type="transmembrane region" description="Helical" evidence="9">
    <location>
        <begin position="78"/>
        <end position="96"/>
    </location>
</feature>
<dbReference type="InterPro" id="IPR004501">
    <property type="entry name" value="PTS_EIIC_3"/>
</dbReference>
<dbReference type="PROSITE" id="PS51105">
    <property type="entry name" value="PTS_EIIC_TYPE_3"/>
    <property type="match status" value="1"/>
</dbReference>
<gene>
    <name evidence="11" type="ORF">FC34_GL000789</name>
</gene>
<dbReference type="STRING" id="1423727.FC34_GL000789"/>
<keyword evidence="2 8" id="KW-0813">Transport</keyword>
<evidence type="ECO:0000256" key="2">
    <source>
        <dbReference type="ARBA" id="ARBA00022448"/>
    </source>
</evidence>
<dbReference type="PANTHER" id="PTHR33989">
    <property type="match status" value="1"/>
</dbReference>
<dbReference type="AlphaFoldDB" id="A0A0R2BB90"/>
<feature type="transmembrane region" description="Helical" evidence="9">
    <location>
        <begin position="172"/>
        <end position="191"/>
    </location>
</feature>
<dbReference type="GO" id="GO:0009401">
    <property type="term" value="P:phosphoenolpyruvate-dependent sugar phosphotransferase system"/>
    <property type="evidence" value="ECO:0007669"/>
    <property type="project" value="InterPro"/>
</dbReference>
<proteinExistence type="predicted"/>
<dbReference type="InterPro" id="IPR003352">
    <property type="entry name" value="PTS_EIIC"/>
</dbReference>
<evidence type="ECO:0000256" key="4">
    <source>
        <dbReference type="ARBA" id="ARBA00022597"/>
    </source>
</evidence>
<comment type="function">
    <text evidence="8">The phosphoenolpyruvate-dependent sugar phosphotransferase system (PTS), a major carbohydrate active -transport system, catalyzes the phosphorylation of incoming sugar substrates concomitant with their translocation across the cell membrane.</text>
</comment>
<evidence type="ECO:0000256" key="6">
    <source>
        <dbReference type="ARBA" id="ARBA00022989"/>
    </source>
</evidence>
<feature type="transmembrane region" description="Helical" evidence="9">
    <location>
        <begin position="108"/>
        <end position="131"/>
    </location>
</feature>
<dbReference type="OrthoDB" id="1550290at2"/>
<feature type="transmembrane region" description="Helical" evidence="9">
    <location>
        <begin position="253"/>
        <end position="276"/>
    </location>
</feature>
<keyword evidence="7 8" id="KW-0472">Membrane</keyword>
<dbReference type="PIRSF" id="PIRSF006351">
    <property type="entry name" value="PTS_EIIC-Cellobiose"/>
    <property type="match status" value="1"/>
</dbReference>
<evidence type="ECO:0000256" key="1">
    <source>
        <dbReference type="ARBA" id="ARBA00004651"/>
    </source>
</evidence>
<keyword evidence="5 9" id="KW-0812">Transmembrane</keyword>
<accession>A0A0R2BB90</accession>
<evidence type="ECO:0000256" key="5">
    <source>
        <dbReference type="ARBA" id="ARBA00022692"/>
    </source>
</evidence>
<name>A0A0R2BB90_9LACO</name>
<feature type="domain" description="PTS EIIC type-3" evidence="10">
    <location>
        <begin position="8"/>
        <end position="446"/>
    </location>
</feature>
<keyword evidence="6 9" id="KW-1133">Transmembrane helix</keyword>
<dbReference type="GO" id="GO:0008982">
    <property type="term" value="F:protein-N(PI)-phosphohistidine-sugar phosphotransferase activity"/>
    <property type="evidence" value="ECO:0007669"/>
    <property type="project" value="UniProtKB-UniRule"/>
</dbReference>
<evidence type="ECO:0000256" key="7">
    <source>
        <dbReference type="ARBA" id="ARBA00023136"/>
    </source>
</evidence>
<dbReference type="GO" id="GO:0005886">
    <property type="term" value="C:plasma membrane"/>
    <property type="evidence" value="ECO:0007669"/>
    <property type="project" value="UniProtKB-SubCell"/>
</dbReference>
<dbReference type="PATRIC" id="fig|1423727.3.peg.796"/>